<evidence type="ECO:0000313" key="3">
    <source>
        <dbReference type="Proteomes" id="UP001237642"/>
    </source>
</evidence>
<keyword evidence="3" id="KW-1185">Reference proteome</keyword>
<sequence length="117" mass="13223">MAGNSEEYDPSKDPSRKSKSPDPAWKYGFWPNLNAKDEALGASTNLEGRRSQRRGNASSSQVDASSDIEMMEEHEPNILNDDEDVDDDYGERPPTNNSERNDEARARDNILDQYDDL</sequence>
<proteinExistence type="predicted"/>
<feature type="compositionally biased region" description="Acidic residues" evidence="1">
    <location>
        <begin position="80"/>
        <end position="89"/>
    </location>
</feature>
<reference evidence="2" key="1">
    <citation type="submission" date="2023-02" db="EMBL/GenBank/DDBJ databases">
        <title>Genome of toxic invasive species Heracleum sosnowskyi carries increased number of genes despite the absence of recent whole-genome duplications.</title>
        <authorList>
            <person name="Schelkunov M."/>
            <person name="Shtratnikova V."/>
            <person name="Makarenko M."/>
            <person name="Klepikova A."/>
            <person name="Omelchenko D."/>
            <person name="Novikova G."/>
            <person name="Obukhova E."/>
            <person name="Bogdanov V."/>
            <person name="Penin A."/>
            <person name="Logacheva M."/>
        </authorList>
    </citation>
    <scope>NUCLEOTIDE SEQUENCE</scope>
    <source>
        <strain evidence="2">Hsosn_3</strain>
        <tissue evidence="2">Leaf</tissue>
    </source>
</reference>
<reference evidence="2" key="2">
    <citation type="submission" date="2023-05" db="EMBL/GenBank/DDBJ databases">
        <authorList>
            <person name="Schelkunov M.I."/>
        </authorList>
    </citation>
    <scope>NUCLEOTIDE SEQUENCE</scope>
    <source>
        <strain evidence="2">Hsosn_3</strain>
        <tissue evidence="2">Leaf</tissue>
    </source>
</reference>
<feature type="compositionally biased region" description="Basic and acidic residues" evidence="1">
    <location>
        <begin position="9"/>
        <end position="20"/>
    </location>
</feature>
<name>A0AAD8JDI9_9APIA</name>
<evidence type="ECO:0000256" key="1">
    <source>
        <dbReference type="SAM" id="MobiDB-lite"/>
    </source>
</evidence>
<dbReference type="AlphaFoldDB" id="A0AAD8JDI9"/>
<dbReference type="Proteomes" id="UP001237642">
    <property type="component" value="Unassembled WGS sequence"/>
</dbReference>
<comment type="caution">
    <text evidence="2">The sequence shown here is derived from an EMBL/GenBank/DDBJ whole genome shotgun (WGS) entry which is preliminary data.</text>
</comment>
<accession>A0AAD8JDI9</accession>
<gene>
    <name evidence="2" type="ORF">POM88_001154</name>
</gene>
<feature type="compositionally biased region" description="Polar residues" evidence="1">
    <location>
        <begin position="54"/>
        <end position="64"/>
    </location>
</feature>
<protein>
    <submittedName>
        <fullName evidence="2">Uncharacterized protein</fullName>
    </submittedName>
</protein>
<organism evidence="2 3">
    <name type="scientific">Heracleum sosnowskyi</name>
    <dbReference type="NCBI Taxonomy" id="360622"/>
    <lineage>
        <taxon>Eukaryota</taxon>
        <taxon>Viridiplantae</taxon>
        <taxon>Streptophyta</taxon>
        <taxon>Embryophyta</taxon>
        <taxon>Tracheophyta</taxon>
        <taxon>Spermatophyta</taxon>
        <taxon>Magnoliopsida</taxon>
        <taxon>eudicotyledons</taxon>
        <taxon>Gunneridae</taxon>
        <taxon>Pentapetalae</taxon>
        <taxon>asterids</taxon>
        <taxon>campanulids</taxon>
        <taxon>Apiales</taxon>
        <taxon>Apiaceae</taxon>
        <taxon>Apioideae</taxon>
        <taxon>apioid superclade</taxon>
        <taxon>Tordylieae</taxon>
        <taxon>Tordyliinae</taxon>
        <taxon>Heracleum</taxon>
    </lineage>
</organism>
<feature type="compositionally biased region" description="Basic and acidic residues" evidence="1">
    <location>
        <begin position="99"/>
        <end position="110"/>
    </location>
</feature>
<feature type="region of interest" description="Disordered" evidence="1">
    <location>
        <begin position="1"/>
        <end position="117"/>
    </location>
</feature>
<evidence type="ECO:0000313" key="2">
    <source>
        <dbReference type="EMBL" id="KAK1401549.1"/>
    </source>
</evidence>
<dbReference type="EMBL" id="JAUIZM010000001">
    <property type="protein sequence ID" value="KAK1401549.1"/>
    <property type="molecule type" value="Genomic_DNA"/>
</dbReference>